<feature type="transmembrane region" description="Helical" evidence="6">
    <location>
        <begin position="177"/>
        <end position="197"/>
    </location>
</feature>
<feature type="transmembrane region" description="Helical" evidence="6">
    <location>
        <begin position="60"/>
        <end position="84"/>
    </location>
</feature>
<evidence type="ECO:0000256" key="1">
    <source>
        <dbReference type="ARBA" id="ARBA00004141"/>
    </source>
</evidence>
<feature type="transmembrane region" description="Helical" evidence="6">
    <location>
        <begin position="444"/>
        <end position="463"/>
    </location>
</feature>
<feature type="transmembrane region" description="Helical" evidence="6">
    <location>
        <begin position="326"/>
        <end position="350"/>
    </location>
</feature>
<evidence type="ECO:0000256" key="5">
    <source>
        <dbReference type="SAM" id="MobiDB-lite"/>
    </source>
</evidence>
<dbReference type="GO" id="GO:0022857">
    <property type="term" value="F:transmembrane transporter activity"/>
    <property type="evidence" value="ECO:0007669"/>
    <property type="project" value="InterPro"/>
</dbReference>
<dbReference type="EMBL" id="PNGC01000001">
    <property type="protein sequence ID" value="PMB90681.1"/>
    <property type="molecule type" value="Genomic_DNA"/>
</dbReference>
<protein>
    <submittedName>
        <fullName evidence="8">APC family permease</fullName>
    </submittedName>
    <submittedName>
        <fullName evidence="7">Amino acid permease</fullName>
    </submittedName>
</protein>
<evidence type="ECO:0000313" key="10">
    <source>
        <dbReference type="Proteomes" id="UP000243201"/>
    </source>
</evidence>
<accession>A0AB34WYU6</accession>
<evidence type="ECO:0000256" key="6">
    <source>
        <dbReference type="SAM" id="Phobius"/>
    </source>
</evidence>
<feature type="transmembrane region" description="Helical" evidence="6">
    <location>
        <begin position="263"/>
        <end position="283"/>
    </location>
</feature>
<dbReference type="Proteomes" id="UP000243201">
    <property type="component" value="Unassembled WGS sequence"/>
</dbReference>
<dbReference type="EMBL" id="LSDN01000015">
    <property type="protein sequence ID" value="KXB80543.1"/>
    <property type="molecule type" value="Genomic_DNA"/>
</dbReference>
<dbReference type="AlphaFoldDB" id="A0AB34WYU6"/>
<dbReference type="Pfam" id="PF13520">
    <property type="entry name" value="AA_permease_2"/>
    <property type="match status" value="1"/>
</dbReference>
<comment type="caution">
    <text evidence="7">The sequence shown here is derived from an EMBL/GenBank/DDBJ whole genome shotgun (WGS) entry which is preliminary data.</text>
</comment>
<reference evidence="8 10" key="2">
    <citation type="submission" date="2017-09" db="EMBL/GenBank/DDBJ databases">
        <title>Bacterial strain isolated from the female urinary microbiota.</title>
        <authorList>
            <person name="Thomas-White K."/>
            <person name="Kumar N."/>
            <person name="Forster S."/>
            <person name="Putonti C."/>
            <person name="Lawley T."/>
            <person name="Wolfe A.J."/>
        </authorList>
    </citation>
    <scope>NUCLEOTIDE SEQUENCE [LARGE SCALE GENOMIC DNA]</scope>
    <source>
        <strain evidence="8 10">UMB0744</strain>
    </source>
</reference>
<reference evidence="7 9" key="1">
    <citation type="submission" date="2016-01" db="EMBL/GenBank/DDBJ databases">
        <authorList>
            <person name="Mitreva M."/>
            <person name="Pepin K.H."/>
            <person name="Mihindukulasuriya K.A."/>
            <person name="Fulton R."/>
            <person name="Fronick C."/>
            <person name="O'Laughlin M."/>
            <person name="Miner T."/>
            <person name="Herter B."/>
            <person name="Rosa B.A."/>
            <person name="Cordes M."/>
            <person name="Tomlinson C."/>
            <person name="Wollam A."/>
            <person name="Palsikar V.B."/>
            <person name="Mardis E.R."/>
            <person name="Wilson R.K."/>
        </authorList>
    </citation>
    <scope>NUCLEOTIDE SEQUENCE [LARGE SCALE GENOMIC DNA]</scope>
    <source>
        <strain evidence="7 9">DNF00696</strain>
    </source>
</reference>
<keyword evidence="4 6" id="KW-0472">Membrane</keyword>
<dbReference type="Proteomes" id="UP000070572">
    <property type="component" value="Unassembled WGS sequence"/>
</dbReference>
<evidence type="ECO:0000313" key="8">
    <source>
        <dbReference type="EMBL" id="PMB90681.1"/>
    </source>
</evidence>
<feature type="region of interest" description="Disordered" evidence="5">
    <location>
        <begin position="704"/>
        <end position="726"/>
    </location>
</feature>
<feature type="transmembrane region" description="Helical" evidence="6">
    <location>
        <begin position="109"/>
        <end position="136"/>
    </location>
</feature>
<feature type="transmembrane region" description="Helical" evidence="6">
    <location>
        <begin position="217"/>
        <end position="243"/>
    </location>
</feature>
<gene>
    <name evidence="8" type="ORF">CJ240_02840</name>
    <name evidence="7" type="ORF">HMPREF1862_01226</name>
</gene>
<keyword evidence="3 6" id="KW-1133">Transmembrane helix</keyword>
<evidence type="ECO:0000256" key="3">
    <source>
        <dbReference type="ARBA" id="ARBA00022989"/>
    </source>
</evidence>
<evidence type="ECO:0000313" key="7">
    <source>
        <dbReference type="EMBL" id="KXB80543.1"/>
    </source>
</evidence>
<dbReference type="InterPro" id="IPR053153">
    <property type="entry name" value="APC_K+_Transporter"/>
</dbReference>
<dbReference type="Gene3D" id="1.20.1740.10">
    <property type="entry name" value="Amino acid/polyamine transporter I"/>
    <property type="match status" value="1"/>
</dbReference>
<dbReference type="PANTHER" id="PTHR47704:SF1">
    <property type="entry name" value="POTASSIUM TRANSPORTER KIMA"/>
    <property type="match status" value="1"/>
</dbReference>
<organism evidence="7 9">
    <name type="scientific">Varibaculum cambriense</name>
    <dbReference type="NCBI Taxonomy" id="184870"/>
    <lineage>
        <taxon>Bacteria</taxon>
        <taxon>Bacillati</taxon>
        <taxon>Actinomycetota</taxon>
        <taxon>Actinomycetes</taxon>
        <taxon>Actinomycetales</taxon>
        <taxon>Actinomycetaceae</taxon>
        <taxon>Varibaculum</taxon>
    </lineage>
</organism>
<feature type="transmembrane region" description="Helical" evidence="6">
    <location>
        <begin position="376"/>
        <end position="393"/>
    </location>
</feature>
<feature type="transmembrane region" description="Helical" evidence="6">
    <location>
        <begin position="469"/>
        <end position="487"/>
    </location>
</feature>
<feature type="transmembrane region" description="Helical" evidence="6">
    <location>
        <begin position="405"/>
        <end position="424"/>
    </location>
</feature>
<evidence type="ECO:0000256" key="2">
    <source>
        <dbReference type="ARBA" id="ARBA00022692"/>
    </source>
</evidence>
<keyword evidence="10" id="KW-1185">Reference proteome</keyword>
<dbReference type="PANTHER" id="PTHR47704">
    <property type="entry name" value="POTASSIUM TRANSPORTER KIMA"/>
    <property type="match status" value="1"/>
</dbReference>
<name>A0AB34WYU6_9ACTO</name>
<dbReference type="InterPro" id="IPR002293">
    <property type="entry name" value="AA/rel_permease1"/>
</dbReference>
<feature type="transmembrane region" description="Helical" evidence="6">
    <location>
        <begin position="148"/>
        <end position="165"/>
    </location>
</feature>
<dbReference type="GO" id="GO:0016020">
    <property type="term" value="C:membrane"/>
    <property type="evidence" value="ECO:0007669"/>
    <property type="project" value="UniProtKB-SubCell"/>
</dbReference>
<sequence>MIGDVKDDKERWETPALRKPQLMREGLSKRYALPVFATNALSSVSYAPDQILLTLGLGGIVASGISLWVGVAVFAVMAVVIISYRQVVLAYPRGGGDYEVTRQNLGQSAALVTVSALLVDYSLTIAVSTSVCASYVGALFPALNTHQVLVSVAVIAVLTLLNLSGMRESGKLFAIPAYLFMAAIALLAICGLLQEAWGSLGLAETAQMEILKATPYQAGLTGMGGLLLFLRAFSGGCIALSGVEGISNGVPAFRKPRPKNARITLAVFALISATMMFSMLHLAKVTGVKVPAFDSQLLSVNGPLAAMEVPPVIAQLAATIFSGYPLMAALVIVITALILIFAAHSAFNWFSQLTQVLSRDGFLPPQIFRRADRSSLSPVICVPALVAAVLITVTDAQSPKLIEMYIIGVFISLTLSQLGMLRHWNTKLRSRTFQKNRKILRRRWMVNAIGFICTATVLMMVTISRFTHGAWVALAMMAIVFVLLWRIRNYYQRSSRETEVADFATARSLPSRVQSLVLVSNLDKPTMRAISYARACHPSSLSLVHVEIEPDDFARLKESWMQSGVEVPLTVLASPFRDITGPLLQHVRSLRNRSPRDLVVIYIPCYQVKYPWQKFLHNRSVDRIRHQLRDLPGVLVVMVPWNFSRTRKQADQQDGVTALLPPEEYRQSSPVYGRRAQDITRGAFVGDNDHLPWINGVHGGWGIEQSSSGRKSSAPEDVQPDFSADF</sequence>
<comment type="subcellular location">
    <subcellularLocation>
        <location evidence="1">Membrane</location>
        <topology evidence="1">Multi-pass membrane protein</topology>
    </subcellularLocation>
</comment>
<proteinExistence type="predicted"/>
<evidence type="ECO:0000313" key="9">
    <source>
        <dbReference type="Proteomes" id="UP000070572"/>
    </source>
</evidence>
<evidence type="ECO:0000256" key="4">
    <source>
        <dbReference type="ARBA" id="ARBA00023136"/>
    </source>
</evidence>
<keyword evidence="2 6" id="KW-0812">Transmembrane</keyword>